<organism evidence="1 2">
    <name type="scientific">Pholiota conissans</name>
    <dbReference type="NCBI Taxonomy" id="109636"/>
    <lineage>
        <taxon>Eukaryota</taxon>
        <taxon>Fungi</taxon>
        <taxon>Dikarya</taxon>
        <taxon>Basidiomycota</taxon>
        <taxon>Agaricomycotina</taxon>
        <taxon>Agaricomycetes</taxon>
        <taxon>Agaricomycetidae</taxon>
        <taxon>Agaricales</taxon>
        <taxon>Agaricineae</taxon>
        <taxon>Strophariaceae</taxon>
        <taxon>Pholiota</taxon>
    </lineage>
</organism>
<dbReference type="Proteomes" id="UP000807469">
    <property type="component" value="Unassembled WGS sequence"/>
</dbReference>
<evidence type="ECO:0000313" key="1">
    <source>
        <dbReference type="EMBL" id="KAF9477316.1"/>
    </source>
</evidence>
<name>A0A9P5Z0M8_9AGAR</name>
<gene>
    <name evidence="1" type="ORF">BDN70DRAFT_838060</name>
</gene>
<dbReference type="AlphaFoldDB" id="A0A9P5Z0M8"/>
<sequence>MEWEIARWAKLRGPGSTAFSELLEIDGVVDSLGLSFKNTSELHKIVDKHIPAKRPPFKKHDAHVGGENVEIYSRDVLECIKALYSDPQHARYLVFAPERHYADADKTQRLYRDMHTGKWWWDTQKFLENKKEGATIIPIILSSDKTQVTLFRNKTAYPVYLTIGNLPKSIRRKPSRQGQILLAYLPTSRLLCISNKAARRRTQSNLFHACMTHILSPLEVAGINGIRMVDGVGVARRGHPIVAVYVGDYPEQILVTGGFTGDCPKCDCPHAQLGDYPSEYPCRDLDAVHDALDRLGYPDYTTSCREANIKPIQHPFWERLPYVDIFQSITPDILHQLHQGVVKHLIAWLRSACGDSIIDERVQRLPPNHSIRSFKKGITFLSRVSGTEHRQISSLLIGLLIDVQLPDGISNQPLIAATRAILDFLYLAQYPVHTTATLLSLDQALQDFHDNKHIFETLGIRNNFNLPKLHSMVHYVRSIKLFGTTDNYNTEATERLHIDFAKDAYQATNHKDEFAQMTKWLERKEKITHHANYAAWRLRRCEGEGQDEDGQADSSWRPPDMACDLHVKMTKHPTHKSVPLSTIVSREGYGAVSFVPALCRFIAQFRNPQQTRGQIEAAAVEIHLPFHSLPVFHRVKFWNPDVHGTETLDSVHAHPARISGNDRLAESRFDTALISVKKRGPEQQATMTAVSSTDGMRVGQVRVIFSLPESSHRSLFPSGVQPPRHLAYIEWFSRFTRRPDPYLKMYKISRASSLDGTRVASIVPVSLLQRSVHLFPKWGRDRDTYLKWTADTVLEECDTFYLNCF</sequence>
<keyword evidence="2" id="KW-1185">Reference proteome</keyword>
<feature type="non-terminal residue" evidence="1">
    <location>
        <position position="805"/>
    </location>
</feature>
<dbReference type="OrthoDB" id="2576233at2759"/>
<reference evidence="1" key="1">
    <citation type="submission" date="2020-11" db="EMBL/GenBank/DDBJ databases">
        <authorList>
            <consortium name="DOE Joint Genome Institute"/>
            <person name="Ahrendt S."/>
            <person name="Riley R."/>
            <person name="Andreopoulos W."/>
            <person name="Labutti K."/>
            <person name="Pangilinan J."/>
            <person name="Ruiz-Duenas F.J."/>
            <person name="Barrasa J.M."/>
            <person name="Sanchez-Garcia M."/>
            <person name="Camarero S."/>
            <person name="Miyauchi S."/>
            <person name="Serrano A."/>
            <person name="Linde D."/>
            <person name="Babiker R."/>
            <person name="Drula E."/>
            <person name="Ayuso-Fernandez I."/>
            <person name="Pacheco R."/>
            <person name="Padilla G."/>
            <person name="Ferreira P."/>
            <person name="Barriuso J."/>
            <person name="Kellner H."/>
            <person name="Castanera R."/>
            <person name="Alfaro M."/>
            <person name="Ramirez L."/>
            <person name="Pisabarro A.G."/>
            <person name="Kuo A."/>
            <person name="Tritt A."/>
            <person name="Lipzen A."/>
            <person name="He G."/>
            <person name="Yan M."/>
            <person name="Ng V."/>
            <person name="Cullen D."/>
            <person name="Martin F."/>
            <person name="Rosso M.-N."/>
            <person name="Henrissat B."/>
            <person name="Hibbett D."/>
            <person name="Martinez A.T."/>
            <person name="Grigoriev I.V."/>
        </authorList>
    </citation>
    <scope>NUCLEOTIDE SEQUENCE</scope>
    <source>
        <strain evidence="1">CIRM-BRFM 674</strain>
    </source>
</reference>
<evidence type="ECO:0000313" key="2">
    <source>
        <dbReference type="Proteomes" id="UP000807469"/>
    </source>
</evidence>
<dbReference type="InterPro" id="IPR041078">
    <property type="entry name" value="Plavaka"/>
</dbReference>
<dbReference type="Pfam" id="PF18759">
    <property type="entry name" value="Plavaka"/>
    <property type="match status" value="1"/>
</dbReference>
<accession>A0A9P5Z0M8</accession>
<protein>
    <submittedName>
        <fullName evidence="1">Uncharacterized protein</fullName>
    </submittedName>
</protein>
<proteinExistence type="predicted"/>
<comment type="caution">
    <text evidence="1">The sequence shown here is derived from an EMBL/GenBank/DDBJ whole genome shotgun (WGS) entry which is preliminary data.</text>
</comment>
<dbReference type="EMBL" id="MU155265">
    <property type="protein sequence ID" value="KAF9477316.1"/>
    <property type="molecule type" value="Genomic_DNA"/>
</dbReference>